<proteinExistence type="predicted"/>
<sequence>MSVINEKVFCTVYQSDVVLTWNILYDRLICRYNTRVEYQKVYSIIMTQLYHGVYSCYRLTGRCNRVEYQKVYCTRMSQLYQGVYSCYRLTGRYYRLEYQKVYSTECRISTMEFTLVTVSLSVVAE</sequence>
<dbReference type="EMBL" id="JAWDGP010003667">
    <property type="protein sequence ID" value="KAK3771877.1"/>
    <property type="molecule type" value="Genomic_DNA"/>
</dbReference>
<reference evidence="1" key="1">
    <citation type="journal article" date="2023" name="G3 (Bethesda)">
        <title>A reference genome for the long-term kleptoplast-retaining sea slug Elysia crispata morphotype clarki.</title>
        <authorList>
            <person name="Eastman K.E."/>
            <person name="Pendleton A.L."/>
            <person name="Shaikh M.A."/>
            <person name="Suttiyut T."/>
            <person name="Ogas R."/>
            <person name="Tomko P."/>
            <person name="Gavelis G."/>
            <person name="Widhalm J.R."/>
            <person name="Wisecaver J.H."/>
        </authorList>
    </citation>
    <scope>NUCLEOTIDE SEQUENCE</scope>
    <source>
        <strain evidence="1">ECLA1</strain>
    </source>
</reference>
<name>A0AAE0ZMH9_9GAST</name>
<dbReference type="AlphaFoldDB" id="A0AAE0ZMH9"/>
<keyword evidence="2" id="KW-1185">Reference proteome</keyword>
<organism evidence="1 2">
    <name type="scientific">Elysia crispata</name>
    <name type="common">lettuce slug</name>
    <dbReference type="NCBI Taxonomy" id="231223"/>
    <lineage>
        <taxon>Eukaryota</taxon>
        <taxon>Metazoa</taxon>
        <taxon>Spiralia</taxon>
        <taxon>Lophotrochozoa</taxon>
        <taxon>Mollusca</taxon>
        <taxon>Gastropoda</taxon>
        <taxon>Heterobranchia</taxon>
        <taxon>Euthyneura</taxon>
        <taxon>Panpulmonata</taxon>
        <taxon>Sacoglossa</taxon>
        <taxon>Placobranchoidea</taxon>
        <taxon>Plakobranchidae</taxon>
        <taxon>Elysia</taxon>
    </lineage>
</organism>
<accession>A0AAE0ZMH9</accession>
<comment type="caution">
    <text evidence="1">The sequence shown here is derived from an EMBL/GenBank/DDBJ whole genome shotgun (WGS) entry which is preliminary data.</text>
</comment>
<evidence type="ECO:0000313" key="1">
    <source>
        <dbReference type="EMBL" id="KAK3771877.1"/>
    </source>
</evidence>
<protein>
    <submittedName>
        <fullName evidence="1">Uncharacterized protein</fullName>
    </submittedName>
</protein>
<dbReference type="Proteomes" id="UP001283361">
    <property type="component" value="Unassembled WGS sequence"/>
</dbReference>
<evidence type="ECO:0000313" key="2">
    <source>
        <dbReference type="Proteomes" id="UP001283361"/>
    </source>
</evidence>
<gene>
    <name evidence="1" type="ORF">RRG08_064131</name>
</gene>